<comment type="caution">
    <text evidence="2">The sequence shown here is derived from an EMBL/GenBank/DDBJ whole genome shotgun (WGS) entry which is preliminary data.</text>
</comment>
<feature type="compositionally biased region" description="Low complexity" evidence="1">
    <location>
        <begin position="58"/>
        <end position="76"/>
    </location>
</feature>
<feature type="region of interest" description="Disordered" evidence="1">
    <location>
        <begin position="1"/>
        <end position="112"/>
    </location>
</feature>
<evidence type="ECO:0000256" key="1">
    <source>
        <dbReference type="SAM" id="MobiDB-lite"/>
    </source>
</evidence>
<organism evidence="2 3">
    <name type="scientific">Puccinia striiformis</name>
    <dbReference type="NCBI Taxonomy" id="27350"/>
    <lineage>
        <taxon>Eukaryota</taxon>
        <taxon>Fungi</taxon>
        <taxon>Dikarya</taxon>
        <taxon>Basidiomycota</taxon>
        <taxon>Pucciniomycotina</taxon>
        <taxon>Pucciniomycetes</taxon>
        <taxon>Pucciniales</taxon>
        <taxon>Pucciniaceae</taxon>
        <taxon>Puccinia</taxon>
    </lineage>
</organism>
<name>A0A2S4US92_9BASI</name>
<protein>
    <submittedName>
        <fullName evidence="2">Uncharacterized protein</fullName>
    </submittedName>
</protein>
<gene>
    <name evidence="2" type="ORF">PSTT_13291</name>
</gene>
<evidence type="ECO:0000313" key="3">
    <source>
        <dbReference type="Proteomes" id="UP000239156"/>
    </source>
</evidence>
<dbReference type="VEuPathDB" id="FungiDB:PSTT_13291"/>
<dbReference type="EMBL" id="PKSL01000184">
    <property type="protein sequence ID" value="POW00184.1"/>
    <property type="molecule type" value="Genomic_DNA"/>
</dbReference>
<reference evidence="2" key="1">
    <citation type="submission" date="2017-12" db="EMBL/GenBank/DDBJ databases">
        <title>Gene loss provides genomic basis for host adaptation in cereal stripe rust fungi.</title>
        <authorList>
            <person name="Xia C."/>
        </authorList>
    </citation>
    <scope>NUCLEOTIDE SEQUENCE [LARGE SCALE GENOMIC DNA]</scope>
    <source>
        <strain evidence="2">93-210</strain>
    </source>
</reference>
<keyword evidence="3" id="KW-1185">Reference proteome</keyword>
<evidence type="ECO:0000313" key="2">
    <source>
        <dbReference type="EMBL" id="POW00184.1"/>
    </source>
</evidence>
<feature type="compositionally biased region" description="Polar residues" evidence="1">
    <location>
        <begin position="102"/>
        <end position="112"/>
    </location>
</feature>
<dbReference type="AlphaFoldDB" id="A0A2S4US92"/>
<proteinExistence type="predicted"/>
<accession>A0A2S4US92</accession>
<dbReference type="Proteomes" id="UP000239156">
    <property type="component" value="Unassembled WGS sequence"/>
</dbReference>
<sequence length="130" mass="14732">MEGTSQLNNGNKTLNTLNMVGNAARNNTASAPQQQNEQENSARLHQPQHPFNKEFHRQPQFKQGFQGKFQGHQPPQAHQPPHHHHPYAREAGAWRGSRKNWRNNSDPITQTMEIGEWSMGAESFEAGCRG</sequence>
<feature type="compositionally biased region" description="Low complexity" evidence="1">
    <location>
        <begin position="7"/>
        <end position="18"/>
    </location>
</feature>
<feature type="compositionally biased region" description="Polar residues" evidence="1">
    <location>
        <begin position="24"/>
        <end position="43"/>
    </location>
</feature>